<name>A0A8J7PBI2_9BACT</name>
<evidence type="ECO:0000256" key="1">
    <source>
        <dbReference type="SAM" id="Coils"/>
    </source>
</evidence>
<keyword evidence="2" id="KW-0732">Signal</keyword>
<protein>
    <recommendedName>
        <fullName evidence="3">SLH domain-containing protein</fullName>
    </recommendedName>
</protein>
<dbReference type="PANTHER" id="PTHR43308:SF1">
    <property type="entry name" value="OUTER MEMBRANE PROTEIN ALPHA"/>
    <property type="match status" value="1"/>
</dbReference>
<reference evidence="4" key="1">
    <citation type="submission" date="2021-02" db="EMBL/GenBank/DDBJ databases">
        <title>Genome-Resolved Metagenomics of a Microbial Community Performing Photosynthetic Biological Nutrient Removal.</title>
        <authorList>
            <person name="Mcdaniel E.A."/>
        </authorList>
    </citation>
    <scope>NUCLEOTIDE SEQUENCE</scope>
    <source>
        <strain evidence="4">UWPOB_OBS1</strain>
    </source>
</reference>
<feature type="domain" description="SLH" evidence="3">
    <location>
        <begin position="33"/>
        <end position="98"/>
    </location>
</feature>
<accession>A0A8J7PBI2</accession>
<proteinExistence type="predicted"/>
<sequence>MKKGFATFLTALVAVSASTLINANSANAQGATNISELTDVVGNEWAYNALKELVNGECHVLVGYPDRTYRGQKSTTRFELAAALYKYEQCIQERLAKKADKADLEKFAALLEEFRGELNQLKARVDSLEARMKAVEEKNAEQDMRLAYAERQKGFIWERLVKGTFIDVRDIGVGVGRGARAIYEYLF</sequence>
<evidence type="ECO:0000256" key="2">
    <source>
        <dbReference type="SAM" id="SignalP"/>
    </source>
</evidence>
<organism evidence="4 5">
    <name type="scientific">Candidatus Obscuribacter phosphatis</name>
    <dbReference type="NCBI Taxonomy" id="1906157"/>
    <lineage>
        <taxon>Bacteria</taxon>
        <taxon>Bacillati</taxon>
        <taxon>Candidatus Melainabacteria</taxon>
        <taxon>Candidatus Obscuribacterales</taxon>
        <taxon>Candidatus Obscuribacteraceae</taxon>
        <taxon>Candidatus Obscuribacter</taxon>
    </lineage>
</organism>
<evidence type="ECO:0000313" key="5">
    <source>
        <dbReference type="Proteomes" id="UP000664277"/>
    </source>
</evidence>
<feature type="signal peptide" evidence="2">
    <location>
        <begin position="1"/>
        <end position="28"/>
    </location>
</feature>
<comment type="caution">
    <text evidence="4">The sequence shown here is derived from an EMBL/GenBank/DDBJ whole genome shotgun (WGS) entry which is preliminary data.</text>
</comment>
<feature type="coiled-coil region" evidence="1">
    <location>
        <begin position="104"/>
        <end position="152"/>
    </location>
</feature>
<feature type="chain" id="PRO_5035222282" description="SLH domain-containing protein" evidence="2">
    <location>
        <begin position="29"/>
        <end position="187"/>
    </location>
</feature>
<gene>
    <name evidence="4" type="ORF">J0M35_00555</name>
</gene>
<evidence type="ECO:0000313" key="4">
    <source>
        <dbReference type="EMBL" id="MBN8658823.1"/>
    </source>
</evidence>
<dbReference type="PANTHER" id="PTHR43308">
    <property type="entry name" value="OUTER MEMBRANE PROTEIN ALPHA-RELATED"/>
    <property type="match status" value="1"/>
</dbReference>
<evidence type="ECO:0000259" key="3">
    <source>
        <dbReference type="PROSITE" id="PS51272"/>
    </source>
</evidence>
<dbReference type="PROSITE" id="PS51272">
    <property type="entry name" value="SLH"/>
    <property type="match status" value="1"/>
</dbReference>
<keyword evidence="1" id="KW-0175">Coiled coil</keyword>
<dbReference type="Proteomes" id="UP000664277">
    <property type="component" value="Unassembled WGS sequence"/>
</dbReference>
<dbReference type="InterPro" id="IPR001119">
    <property type="entry name" value="SLH_dom"/>
</dbReference>
<dbReference type="EMBL" id="JAFLCK010000001">
    <property type="protein sequence ID" value="MBN8658823.1"/>
    <property type="molecule type" value="Genomic_DNA"/>
</dbReference>
<dbReference type="InterPro" id="IPR051465">
    <property type="entry name" value="Cell_Envelope_Struct_Comp"/>
</dbReference>
<dbReference type="AlphaFoldDB" id="A0A8J7PBI2"/>